<comment type="similarity">
    <text evidence="3">Belongs to the radical SAM superfamily. KamA family.</text>
</comment>
<keyword evidence="6" id="KW-0479">Metal-binding</keyword>
<dbReference type="CDD" id="cd01335">
    <property type="entry name" value="Radical_SAM"/>
    <property type="match status" value="1"/>
</dbReference>
<evidence type="ECO:0000256" key="2">
    <source>
        <dbReference type="ARBA" id="ARBA00001966"/>
    </source>
</evidence>
<reference evidence="10 11" key="1">
    <citation type="submission" date="2015-09" db="EMBL/GenBank/DDBJ databases">
        <title>Sorangium comparison.</title>
        <authorList>
            <person name="Zaburannyi N."/>
            <person name="Bunk B."/>
            <person name="Overmann J."/>
            <person name="Mueller R."/>
        </authorList>
    </citation>
    <scope>NUCLEOTIDE SEQUENCE [LARGE SCALE GENOMIC DNA]</scope>
    <source>
        <strain evidence="10 11">So ceGT47</strain>
    </source>
</reference>
<dbReference type="AlphaFoldDB" id="A0A4P2Q137"/>
<evidence type="ECO:0000256" key="3">
    <source>
        <dbReference type="ARBA" id="ARBA00008703"/>
    </source>
</evidence>
<proteinExistence type="inferred from homology"/>
<evidence type="ECO:0000256" key="5">
    <source>
        <dbReference type="ARBA" id="ARBA00022691"/>
    </source>
</evidence>
<comment type="cofactor">
    <cofactor evidence="2">
        <name>[4Fe-4S] cluster</name>
        <dbReference type="ChEBI" id="CHEBI:49883"/>
    </cofactor>
</comment>
<dbReference type="InterPro" id="IPR013785">
    <property type="entry name" value="Aldolase_TIM"/>
</dbReference>
<evidence type="ECO:0000256" key="6">
    <source>
        <dbReference type="ARBA" id="ARBA00022723"/>
    </source>
</evidence>
<dbReference type="PANTHER" id="PTHR30538">
    <property type="entry name" value="LYSINE 2,3-AMINOMUTASE-RELATED"/>
    <property type="match status" value="1"/>
</dbReference>
<dbReference type="InterPro" id="IPR058240">
    <property type="entry name" value="rSAM_sf"/>
</dbReference>
<accession>A0A4P2Q137</accession>
<sequence length="463" mass="52332">MNFRKLKIYEGRDIDDVRQLAGLSERDRAAMKAVAAVLPFRVNDHVLEELIDWDAVPDDPIYQLTFPQPGMLAPGDLQRMMGLMSAGASPAQIRAAAREIQMRLNPHPAGQMELNVPRLDGQPLRGMQHKYRETVLFFPAQGQTCHAYCTYCFRWPQFVGLDDEMKFASREAETLLAYLRAHPEVTNVLFTGGDPLLMKTAVLRRYIEPLLRARLPHLVSIRIGTKAPAYWPHRFVTDADADDLLRLFEEIRAAGMHIALMAHFSHPRELEPPIAEEAVRRIRSTGAVVRCQAPLIRHVNDDPTAWATMWAAQVRLGAVPYYMFVERDTGARGYFEVPLARAAEIFRVAYRSVSGLARTVRGPSMSATPGKVLIHGVARVGSQQAFVLQMLQARDPEWVGRPFFAAYDPAATWFDQLRPLAGDDEFFFERELQAMKRERRSRDLARRSLPVFGVPPLPHAAVS</sequence>
<evidence type="ECO:0000256" key="1">
    <source>
        <dbReference type="ARBA" id="ARBA00001933"/>
    </source>
</evidence>
<evidence type="ECO:0000256" key="8">
    <source>
        <dbReference type="ARBA" id="ARBA00023004"/>
    </source>
</evidence>
<keyword evidence="7" id="KW-0663">Pyridoxal phosphate</keyword>
<keyword evidence="5" id="KW-0949">S-adenosyl-L-methionine</keyword>
<dbReference type="InterPro" id="IPR003739">
    <property type="entry name" value="Lys_aminomutase/Glu_NH3_mut"/>
</dbReference>
<protein>
    <submittedName>
        <fullName evidence="10">Lysine 2,3-aminomutase</fullName>
    </submittedName>
</protein>
<comment type="cofactor">
    <cofactor evidence="1">
        <name>pyridoxal 5'-phosphate</name>
        <dbReference type="ChEBI" id="CHEBI:597326"/>
    </cofactor>
</comment>
<dbReference type="SUPFAM" id="SSF102114">
    <property type="entry name" value="Radical SAM enzymes"/>
    <property type="match status" value="1"/>
</dbReference>
<dbReference type="InterPro" id="IPR007197">
    <property type="entry name" value="rSAM"/>
</dbReference>
<evidence type="ECO:0000256" key="7">
    <source>
        <dbReference type="ARBA" id="ARBA00022898"/>
    </source>
</evidence>
<dbReference type="Proteomes" id="UP000295781">
    <property type="component" value="Chromosome"/>
</dbReference>
<keyword evidence="9" id="KW-0411">Iron-sulfur</keyword>
<organism evidence="10 11">
    <name type="scientific">Sorangium cellulosum</name>
    <name type="common">Polyangium cellulosum</name>
    <dbReference type="NCBI Taxonomy" id="56"/>
    <lineage>
        <taxon>Bacteria</taxon>
        <taxon>Pseudomonadati</taxon>
        <taxon>Myxococcota</taxon>
        <taxon>Polyangia</taxon>
        <taxon>Polyangiales</taxon>
        <taxon>Polyangiaceae</taxon>
        <taxon>Sorangium</taxon>
    </lineage>
</organism>
<dbReference type="PANTHER" id="PTHR30538:SF0">
    <property type="entry name" value="L-LYSINE 2,3-AMINOMUTASE AQ_1632-RELATED"/>
    <property type="match status" value="1"/>
</dbReference>
<dbReference type="EMBL" id="CP012670">
    <property type="protein sequence ID" value="AUX22880.1"/>
    <property type="molecule type" value="Genomic_DNA"/>
</dbReference>
<dbReference type="GO" id="GO:0003824">
    <property type="term" value="F:catalytic activity"/>
    <property type="evidence" value="ECO:0007669"/>
    <property type="project" value="InterPro"/>
</dbReference>
<dbReference type="SFLD" id="SFLDG01070">
    <property type="entry name" value="PLP-dependent"/>
    <property type="match status" value="1"/>
</dbReference>
<keyword evidence="4" id="KW-0004">4Fe-4S</keyword>
<dbReference type="GO" id="GO:0051539">
    <property type="term" value="F:4 iron, 4 sulfur cluster binding"/>
    <property type="evidence" value="ECO:0007669"/>
    <property type="project" value="UniProtKB-KW"/>
</dbReference>
<evidence type="ECO:0000256" key="4">
    <source>
        <dbReference type="ARBA" id="ARBA00022485"/>
    </source>
</evidence>
<keyword evidence="8" id="KW-0408">Iron</keyword>
<evidence type="ECO:0000313" key="11">
    <source>
        <dbReference type="Proteomes" id="UP000295781"/>
    </source>
</evidence>
<dbReference type="GO" id="GO:0046872">
    <property type="term" value="F:metal ion binding"/>
    <property type="evidence" value="ECO:0007669"/>
    <property type="project" value="UniProtKB-KW"/>
</dbReference>
<evidence type="ECO:0000313" key="10">
    <source>
        <dbReference type="EMBL" id="AUX22880.1"/>
    </source>
</evidence>
<dbReference type="Gene3D" id="3.20.20.70">
    <property type="entry name" value="Aldolase class I"/>
    <property type="match status" value="1"/>
</dbReference>
<gene>
    <name evidence="10" type="ORF">SOCEGT47_033960</name>
</gene>
<evidence type="ECO:0000256" key="9">
    <source>
        <dbReference type="ARBA" id="ARBA00023014"/>
    </source>
</evidence>
<dbReference type="SFLD" id="SFLDS00029">
    <property type="entry name" value="Radical_SAM"/>
    <property type="match status" value="1"/>
</dbReference>
<name>A0A4P2Q137_SORCE</name>
<dbReference type="RefSeq" id="WP_242516273.1">
    <property type="nucleotide sequence ID" value="NZ_CP012670.1"/>
</dbReference>